<evidence type="ECO:0000256" key="6">
    <source>
        <dbReference type="RuleBase" id="RU361117"/>
    </source>
</evidence>
<dbReference type="GO" id="GO:0005992">
    <property type="term" value="P:trehalose biosynthetic process"/>
    <property type="evidence" value="ECO:0007669"/>
    <property type="project" value="InterPro"/>
</dbReference>
<evidence type="ECO:0000256" key="1">
    <source>
        <dbReference type="ARBA" id="ARBA00000500"/>
    </source>
</evidence>
<feature type="region of interest" description="Disordered" evidence="7">
    <location>
        <begin position="55"/>
        <end position="85"/>
    </location>
</feature>
<dbReference type="NCBIfam" id="TIGR00685">
    <property type="entry name" value="T6PP"/>
    <property type="match status" value="1"/>
</dbReference>
<dbReference type="PANTHER" id="PTHR43768">
    <property type="entry name" value="TREHALOSE 6-PHOSPHATE PHOSPHATASE"/>
    <property type="match status" value="1"/>
</dbReference>
<accession>A0A8T0JAJ7</accession>
<evidence type="ECO:0000256" key="7">
    <source>
        <dbReference type="SAM" id="MobiDB-lite"/>
    </source>
</evidence>
<evidence type="ECO:0000256" key="4">
    <source>
        <dbReference type="ARBA" id="ARBA00008770"/>
    </source>
</evidence>
<gene>
    <name evidence="8" type="ORF">KC19_1G289800</name>
</gene>
<reference evidence="8" key="1">
    <citation type="submission" date="2020-06" db="EMBL/GenBank/DDBJ databases">
        <title>WGS assembly of Ceratodon purpureus strain R40.</title>
        <authorList>
            <person name="Carey S.B."/>
            <person name="Jenkins J."/>
            <person name="Shu S."/>
            <person name="Lovell J.T."/>
            <person name="Sreedasyam A."/>
            <person name="Maumus F."/>
            <person name="Tiley G.P."/>
            <person name="Fernandez-Pozo N."/>
            <person name="Barry K."/>
            <person name="Chen C."/>
            <person name="Wang M."/>
            <person name="Lipzen A."/>
            <person name="Daum C."/>
            <person name="Saski C.A."/>
            <person name="Payton A.C."/>
            <person name="Mcbreen J.C."/>
            <person name="Conrad R.E."/>
            <person name="Kollar L.M."/>
            <person name="Olsson S."/>
            <person name="Huttunen S."/>
            <person name="Landis J.B."/>
            <person name="Wickett N.J."/>
            <person name="Johnson M.G."/>
            <person name="Rensing S.A."/>
            <person name="Grimwood J."/>
            <person name="Schmutz J."/>
            <person name="Mcdaniel S.F."/>
        </authorList>
    </citation>
    <scope>NUCLEOTIDE SEQUENCE</scope>
    <source>
        <strain evidence="8">R40</strain>
    </source>
</reference>
<comment type="cofactor">
    <cofactor evidence="2 6">
        <name>a divalent metal cation</name>
        <dbReference type="ChEBI" id="CHEBI:60240"/>
    </cofactor>
</comment>
<keyword evidence="5 6" id="KW-0378">Hydrolase</keyword>
<evidence type="ECO:0000313" key="8">
    <source>
        <dbReference type="EMBL" id="KAG0592914.1"/>
    </source>
</evidence>
<proteinExistence type="inferred from homology"/>
<dbReference type="FunFam" id="3.40.50.1000:FF:000073">
    <property type="entry name" value="Trehalose 6-phosphate phosphatase"/>
    <property type="match status" value="1"/>
</dbReference>
<organism evidence="8 9">
    <name type="scientific">Ceratodon purpureus</name>
    <name type="common">Fire moss</name>
    <name type="synonym">Dicranum purpureum</name>
    <dbReference type="NCBI Taxonomy" id="3225"/>
    <lineage>
        <taxon>Eukaryota</taxon>
        <taxon>Viridiplantae</taxon>
        <taxon>Streptophyta</taxon>
        <taxon>Embryophyta</taxon>
        <taxon>Bryophyta</taxon>
        <taxon>Bryophytina</taxon>
        <taxon>Bryopsida</taxon>
        <taxon>Dicranidae</taxon>
        <taxon>Pseudoditrichales</taxon>
        <taxon>Ditrichaceae</taxon>
        <taxon>Ceratodon</taxon>
    </lineage>
</organism>
<dbReference type="CDD" id="cd01627">
    <property type="entry name" value="HAD_TPP"/>
    <property type="match status" value="1"/>
</dbReference>
<comment type="pathway">
    <text evidence="3 6">Glycan biosynthesis; trehalose biosynthesis.</text>
</comment>
<dbReference type="InterPro" id="IPR006379">
    <property type="entry name" value="HAD-SF_hydro_IIB"/>
</dbReference>
<dbReference type="OrthoDB" id="411251at2759"/>
<comment type="similarity">
    <text evidence="4 6">Belongs to the trehalose phosphatase family.</text>
</comment>
<name>A0A8T0JAJ7_CERPU</name>
<dbReference type="PANTHER" id="PTHR43768:SF3">
    <property type="entry name" value="TREHALOSE 6-PHOSPHATE PHOSPHATASE"/>
    <property type="match status" value="1"/>
</dbReference>
<dbReference type="AlphaFoldDB" id="A0A8T0JAJ7"/>
<dbReference type="Gene3D" id="3.40.50.1000">
    <property type="entry name" value="HAD superfamily/HAD-like"/>
    <property type="match status" value="2"/>
</dbReference>
<dbReference type="EC" id="3.1.3.12" evidence="6"/>
<dbReference type="NCBIfam" id="TIGR01484">
    <property type="entry name" value="HAD-SF-IIB"/>
    <property type="match status" value="1"/>
</dbReference>
<evidence type="ECO:0000313" key="9">
    <source>
        <dbReference type="Proteomes" id="UP000822688"/>
    </source>
</evidence>
<comment type="function">
    <text evidence="6">Removes the phosphate from trehalose 6-phosphate to produce free trehalose.</text>
</comment>
<dbReference type="Proteomes" id="UP000822688">
    <property type="component" value="Chromosome 1"/>
</dbReference>
<dbReference type="Pfam" id="PF02358">
    <property type="entry name" value="Trehalose_PPase"/>
    <property type="match status" value="1"/>
</dbReference>
<dbReference type="SUPFAM" id="SSF56784">
    <property type="entry name" value="HAD-like"/>
    <property type="match status" value="1"/>
</dbReference>
<evidence type="ECO:0000256" key="5">
    <source>
        <dbReference type="ARBA" id="ARBA00022801"/>
    </source>
</evidence>
<dbReference type="FunFam" id="3.30.70.1020:FF:000004">
    <property type="entry name" value="Trehalose 6-phosphate phosphatase"/>
    <property type="match status" value="1"/>
</dbReference>
<protein>
    <recommendedName>
        <fullName evidence="6">Trehalose 6-phosphate phosphatase</fullName>
        <ecNumber evidence="6">3.1.3.12</ecNumber>
    </recommendedName>
</protein>
<evidence type="ECO:0000256" key="2">
    <source>
        <dbReference type="ARBA" id="ARBA00001968"/>
    </source>
</evidence>
<dbReference type="EMBL" id="CM026421">
    <property type="protein sequence ID" value="KAG0592914.1"/>
    <property type="molecule type" value="Genomic_DNA"/>
</dbReference>
<comment type="caution">
    <text evidence="8">The sequence shown here is derived from an EMBL/GenBank/DDBJ whole genome shotgun (WGS) entry which is preliminary data.</text>
</comment>
<feature type="compositionally biased region" description="Low complexity" evidence="7">
    <location>
        <begin position="59"/>
        <end position="81"/>
    </location>
</feature>
<sequence>MVLTLSEVSGSLQDRFHGGDTEGREGGLLRASANFVAESFAGGMAFRSKRSAVCSESPTTSHGSTLSVSSMMSTSPSKPSVMNASSVCSKPIPIGTKKHGSHTDKGQFHTLIDAMRAQSPPHLHSLHGDTPEAFDLEAAVYKNWLEKHPSALKSFDRVIRHAHKKQIVVFLDYDGTLSPIVEDPERAFMSPEMRATVKEVASSFPTAVISGRSRPKVEQFVQLPELYYAGSHGMDIVGPAKSSDGFRVKGTKARDKKGNDLVEFQPASEYLPLINKVTAALIETTKIIKGAKVENNKFCVSVHFRRVREESWEELAALVGDVMKDFPTLSLTHGRKVLEVRPSIEWDKGKAVDFLLNSLGFKDTSDVIPLYFGDDKTDEDAFKMINTTKYGYSILVSSVSKSTAAKLSLQDPSEVMEFLRKLMHWKKWGSESRSGMQTGGSKYTMIP</sequence>
<keyword evidence="9" id="KW-1185">Reference proteome</keyword>
<dbReference type="InterPro" id="IPR023214">
    <property type="entry name" value="HAD_sf"/>
</dbReference>
<dbReference type="InterPro" id="IPR003337">
    <property type="entry name" value="Trehalose_PPase"/>
</dbReference>
<comment type="catalytic activity">
    <reaction evidence="1 6">
        <text>alpha,alpha-trehalose 6-phosphate + H2O = alpha,alpha-trehalose + phosphate</text>
        <dbReference type="Rhea" id="RHEA:23420"/>
        <dbReference type="ChEBI" id="CHEBI:15377"/>
        <dbReference type="ChEBI" id="CHEBI:16551"/>
        <dbReference type="ChEBI" id="CHEBI:43474"/>
        <dbReference type="ChEBI" id="CHEBI:58429"/>
        <dbReference type="EC" id="3.1.3.12"/>
    </reaction>
</comment>
<dbReference type="GO" id="GO:0004805">
    <property type="term" value="F:trehalose-phosphatase activity"/>
    <property type="evidence" value="ECO:0007669"/>
    <property type="project" value="UniProtKB-EC"/>
</dbReference>
<dbReference type="InterPro" id="IPR044651">
    <property type="entry name" value="OTSB-like"/>
</dbReference>
<dbReference type="InterPro" id="IPR036412">
    <property type="entry name" value="HAD-like_sf"/>
</dbReference>
<evidence type="ECO:0000256" key="3">
    <source>
        <dbReference type="ARBA" id="ARBA00005199"/>
    </source>
</evidence>